<evidence type="ECO:0000313" key="7">
    <source>
        <dbReference type="EMBL" id="BDI18540.1"/>
    </source>
</evidence>
<evidence type="ECO:0000256" key="4">
    <source>
        <dbReference type="ARBA" id="ARBA00022777"/>
    </source>
</evidence>
<dbReference type="EC" id="2.7.13.3" evidence="2"/>
<dbReference type="PANTHER" id="PTHR42878:SF15">
    <property type="entry name" value="BACTERIOPHYTOCHROME"/>
    <property type="match status" value="1"/>
</dbReference>
<keyword evidence="3" id="KW-0808">Transferase</keyword>
<organism evidence="7 8">
    <name type="scientific">Nostoc cf. commune SO-36</name>
    <dbReference type="NCBI Taxonomy" id="449208"/>
    <lineage>
        <taxon>Bacteria</taxon>
        <taxon>Bacillati</taxon>
        <taxon>Cyanobacteriota</taxon>
        <taxon>Cyanophyceae</taxon>
        <taxon>Nostocales</taxon>
        <taxon>Nostocaceae</taxon>
        <taxon>Nostoc</taxon>
    </lineage>
</organism>
<keyword evidence="8" id="KW-1185">Reference proteome</keyword>
<dbReference type="Gene3D" id="3.30.565.10">
    <property type="entry name" value="Histidine kinase-like ATPase, C-terminal domain"/>
    <property type="match status" value="1"/>
</dbReference>
<dbReference type="InterPro" id="IPR050351">
    <property type="entry name" value="BphY/WalK/GraS-like"/>
</dbReference>
<dbReference type="InterPro" id="IPR005467">
    <property type="entry name" value="His_kinase_dom"/>
</dbReference>
<evidence type="ECO:0000256" key="2">
    <source>
        <dbReference type="ARBA" id="ARBA00012438"/>
    </source>
</evidence>
<accession>A0ABM7Z630</accession>
<keyword evidence="4" id="KW-0418">Kinase</keyword>
<evidence type="ECO:0000259" key="6">
    <source>
        <dbReference type="PROSITE" id="PS50109"/>
    </source>
</evidence>
<dbReference type="PANTHER" id="PTHR42878">
    <property type="entry name" value="TWO-COMPONENT HISTIDINE KINASE"/>
    <property type="match status" value="1"/>
</dbReference>
<proteinExistence type="predicted"/>
<dbReference type="RefSeq" id="WP_251956136.1">
    <property type="nucleotide sequence ID" value="NZ_AP025732.1"/>
</dbReference>
<dbReference type="Pfam" id="PF02518">
    <property type="entry name" value="HATPase_c"/>
    <property type="match status" value="1"/>
</dbReference>
<evidence type="ECO:0000256" key="3">
    <source>
        <dbReference type="ARBA" id="ARBA00022679"/>
    </source>
</evidence>
<dbReference type="Proteomes" id="UP001055453">
    <property type="component" value="Chromosome"/>
</dbReference>
<comment type="catalytic activity">
    <reaction evidence="1">
        <text>ATP + protein L-histidine = ADP + protein N-phospho-L-histidine.</text>
        <dbReference type="EC" id="2.7.13.3"/>
    </reaction>
</comment>
<dbReference type="SUPFAM" id="SSF55874">
    <property type="entry name" value="ATPase domain of HSP90 chaperone/DNA topoisomerase II/histidine kinase"/>
    <property type="match status" value="1"/>
</dbReference>
<sequence length="166" mass="18862">MVDNLLEFSRLGKTEIHLITVNISQLIQQVREQLQPELVGRSLHWEIEPLATVEADPVLLRLVLQNLLSNAVKYTRNNTEAVIKIGRVEQEQEVIFFVKDNGAGFDMKYCDRLFSIFQRLHPQEEFPGTGVGLATVRRIIHRHGGRIWAEGAINQGATFLLFAAET</sequence>
<evidence type="ECO:0000313" key="8">
    <source>
        <dbReference type="Proteomes" id="UP001055453"/>
    </source>
</evidence>
<dbReference type="InterPro" id="IPR003594">
    <property type="entry name" value="HATPase_dom"/>
</dbReference>
<name>A0ABM7Z630_NOSCO</name>
<evidence type="ECO:0000256" key="5">
    <source>
        <dbReference type="ARBA" id="ARBA00023012"/>
    </source>
</evidence>
<dbReference type="SMART" id="SM00387">
    <property type="entry name" value="HATPase_c"/>
    <property type="match status" value="1"/>
</dbReference>
<dbReference type="EMBL" id="AP025732">
    <property type="protein sequence ID" value="BDI18540.1"/>
    <property type="molecule type" value="Genomic_DNA"/>
</dbReference>
<gene>
    <name evidence="7" type="ORF">ANSO36C_43420</name>
</gene>
<reference evidence="7" key="1">
    <citation type="submission" date="2022-04" db="EMBL/GenBank/DDBJ databases">
        <title>Complete genome sequence of a cyanobacterium, Nostoc sp. SO-36, isolated in Antarctica.</title>
        <authorList>
            <person name="Kanesaki Y."/>
            <person name="Effendi D."/>
            <person name="Sakamoto T."/>
            <person name="Ohtani S."/>
            <person name="Awai K."/>
        </authorList>
    </citation>
    <scope>NUCLEOTIDE SEQUENCE</scope>
    <source>
        <strain evidence="7">SO-36</strain>
    </source>
</reference>
<evidence type="ECO:0000256" key="1">
    <source>
        <dbReference type="ARBA" id="ARBA00000085"/>
    </source>
</evidence>
<dbReference type="PROSITE" id="PS50109">
    <property type="entry name" value="HIS_KIN"/>
    <property type="match status" value="1"/>
</dbReference>
<dbReference type="PRINTS" id="PR00344">
    <property type="entry name" value="BCTRLSENSOR"/>
</dbReference>
<dbReference type="InterPro" id="IPR004358">
    <property type="entry name" value="Sig_transdc_His_kin-like_C"/>
</dbReference>
<protein>
    <recommendedName>
        <fullName evidence="2">histidine kinase</fullName>
        <ecNumber evidence="2">2.7.13.3</ecNumber>
    </recommendedName>
</protein>
<feature type="domain" description="Histidine kinase" evidence="6">
    <location>
        <begin position="1"/>
        <end position="166"/>
    </location>
</feature>
<dbReference type="InterPro" id="IPR036890">
    <property type="entry name" value="HATPase_C_sf"/>
</dbReference>
<keyword evidence="5" id="KW-0902">Two-component regulatory system</keyword>